<evidence type="ECO:0000259" key="1">
    <source>
        <dbReference type="Pfam" id="PF12902"/>
    </source>
</evidence>
<feature type="domain" description="Iminophenyl-pyruvate dimer synthase" evidence="1">
    <location>
        <begin position="568"/>
        <end position="778"/>
    </location>
</feature>
<sequence length="888" mass="97135">MSYLQVPRLHFAGKFQADVPTVNNYPKHYDNENFKPDDTIRRLSSLGGWNPGGSGSWRLHECVVHRVCYADGTYCDDPAMDPVIGMPIGAANSRVSGKMVDIDPYEQVTEIWGFQLNLGADADTGFTGDFEPAGYRDIWLRADEPLFDTGEASCYQSVLYLTNWKNAANSRFLNELAATAPQGKLPETLSIKFNLDGYNGNAADPLFTFGRITGSIGQYQATEPLRFVSGRALFPVAGAPFTLGSAYCVIDKSAIQIDLGNSMRVTQSGGPLTDVGKLYLATTTPDAVPVILGEINYEDTNWYAATAGVLTVPLTPDKLRLVVNRPIGVFHSASGQFLLQEHANGVWLRADNGIYRMNPGETQAAKFYVTQFGKPLANKNIKLYNSPLPDNSFVSAPYDAVPFVSIPAASQLTFVDTITTGADGTAALSMSASDPGAPRGPIDGQLYCISYGFGATLPVPGRDIMLVRVFTDYPVPTTPTWLEHVEPIFRQYANLYPVMKKVVDLSNYAAVMERLHMMQGIFQLPVTSPNYMPVTRDLSAGKLAMIRKWLQDPRYMQLDSVESLKLALQTAIELEHATIPPYLTALYSIKPDRNAEVSRLIRDVVMEEMLHMALVSNLLIAVGGSPDFVRPGFVPKYPGSLPGGLRAGLTVSLRRCSIEQIRDTFMVIEEPEDVIETKLKAARSTWPEQKNLYTIGWFYNEISAGLTALSKAGKITFGHADRQVKDWGGSGRLFAITSLEDALNAIEQIKEQGEGASPQNPGNGEGDLSHYYKFAEIVAGARLRPDGTGFSYTGAKIPFDQDGVWPMQDNPQPLLYPDGSLAKLLSGQFAQAYQSLLKGLNRTFNGEPAFLTETIGSMYELSLLAKKLMETPSGLEDGTTAGPAFRLP</sequence>
<evidence type="ECO:0000313" key="2">
    <source>
        <dbReference type="EMBL" id="MBC9932762.1"/>
    </source>
</evidence>
<dbReference type="Gene3D" id="1.20.1260.10">
    <property type="match status" value="1"/>
</dbReference>
<dbReference type="RefSeq" id="WP_188089898.1">
    <property type="nucleotide sequence ID" value="NZ_JACVFC010000003.1"/>
</dbReference>
<gene>
    <name evidence="2" type="ORF">ICL07_20415</name>
</gene>
<accession>A0ABR7TQL8</accession>
<keyword evidence="3" id="KW-1185">Reference proteome</keyword>
<evidence type="ECO:0000313" key="3">
    <source>
        <dbReference type="Proteomes" id="UP000659124"/>
    </source>
</evidence>
<protein>
    <submittedName>
        <fullName evidence="2">Ferritin-like protein</fullName>
    </submittedName>
</protein>
<dbReference type="InterPro" id="IPR026820">
    <property type="entry name" value="VioB/RebD_dom"/>
</dbReference>
<dbReference type="CDD" id="cd00657">
    <property type="entry name" value="Ferritin_like"/>
    <property type="match status" value="1"/>
</dbReference>
<organism evidence="2 3">
    <name type="scientific">Chitinophaga qingshengii</name>
    <dbReference type="NCBI Taxonomy" id="1569794"/>
    <lineage>
        <taxon>Bacteria</taxon>
        <taxon>Pseudomonadati</taxon>
        <taxon>Bacteroidota</taxon>
        <taxon>Chitinophagia</taxon>
        <taxon>Chitinophagales</taxon>
        <taxon>Chitinophagaceae</taxon>
        <taxon>Chitinophaga</taxon>
    </lineage>
</organism>
<proteinExistence type="predicted"/>
<dbReference type="Proteomes" id="UP000659124">
    <property type="component" value="Unassembled WGS sequence"/>
</dbReference>
<dbReference type="PANTHER" id="PTHR34400:SF4">
    <property type="entry name" value="MEMBRANE PROTEIN"/>
    <property type="match status" value="1"/>
</dbReference>
<dbReference type="EMBL" id="JACVFC010000003">
    <property type="protein sequence ID" value="MBC9932762.1"/>
    <property type="molecule type" value="Genomic_DNA"/>
</dbReference>
<dbReference type="Pfam" id="PF12902">
    <property type="entry name" value="Ferritin-like"/>
    <property type="match status" value="1"/>
</dbReference>
<dbReference type="InterPro" id="IPR012347">
    <property type="entry name" value="Ferritin-like"/>
</dbReference>
<dbReference type="InterPro" id="IPR009078">
    <property type="entry name" value="Ferritin-like_SF"/>
</dbReference>
<name>A0ABR7TQL8_9BACT</name>
<dbReference type="SUPFAM" id="SSF47240">
    <property type="entry name" value="Ferritin-like"/>
    <property type="match status" value="1"/>
</dbReference>
<comment type="caution">
    <text evidence="2">The sequence shown here is derived from an EMBL/GenBank/DDBJ whole genome shotgun (WGS) entry which is preliminary data.</text>
</comment>
<dbReference type="PANTHER" id="PTHR34400">
    <property type="match status" value="1"/>
</dbReference>
<reference evidence="2 3" key="1">
    <citation type="submission" date="2020-09" db="EMBL/GenBank/DDBJ databases">
        <title>Genome sequences of type strains of Chitinophaga qingshengii and Chitinophaga varians.</title>
        <authorList>
            <person name="Kittiwongwattana C."/>
        </authorList>
    </citation>
    <scope>NUCLEOTIDE SEQUENCE [LARGE SCALE GENOMIC DNA]</scope>
    <source>
        <strain evidence="2 3">JCM 30026</strain>
    </source>
</reference>